<keyword evidence="10" id="KW-0406">Ion transport</keyword>
<dbReference type="HAMAP" id="MF_00454">
    <property type="entry name" value="FluC"/>
    <property type="match status" value="1"/>
</dbReference>
<dbReference type="EMBL" id="QJSP01000008">
    <property type="protein sequence ID" value="PYE16435.1"/>
    <property type="molecule type" value="Genomic_DNA"/>
</dbReference>
<evidence type="ECO:0000256" key="4">
    <source>
        <dbReference type="ARBA" id="ARBA00022989"/>
    </source>
</evidence>
<feature type="transmembrane region" description="Helical" evidence="10">
    <location>
        <begin position="108"/>
        <end position="128"/>
    </location>
</feature>
<evidence type="ECO:0000256" key="10">
    <source>
        <dbReference type="HAMAP-Rule" id="MF_00454"/>
    </source>
</evidence>
<dbReference type="PANTHER" id="PTHR28259">
    <property type="entry name" value="FLUORIDE EXPORT PROTEIN 1-RELATED"/>
    <property type="match status" value="1"/>
</dbReference>
<comment type="function">
    <text evidence="9 10">Fluoride-specific ion channel. Important for reducing fluoride concentration in the cell, thus reducing its toxicity.</text>
</comment>
<keyword evidence="10" id="KW-0813">Transport</keyword>
<evidence type="ECO:0000313" key="12">
    <source>
        <dbReference type="Proteomes" id="UP000247591"/>
    </source>
</evidence>
<name>A0A318RLL6_WILLI</name>
<evidence type="ECO:0000256" key="7">
    <source>
        <dbReference type="ARBA" id="ARBA00035120"/>
    </source>
</evidence>
<comment type="subcellular location">
    <subcellularLocation>
        <location evidence="1 10">Cell membrane</location>
        <topology evidence="1 10">Multi-pass membrane protein</topology>
    </subcellularLocation>
</comment>
<comment type="activity regulation">
    <text evidence="10">Na(+) is not transported, but it plays an essential structural role and its presence is essential for fluoride channel function.</text>
</comment>
<evidence type="ECO:0000256" key="6">
    <source>
        <dbReference type="ARBA" id="ARBA00023303"/>
    </source>
</evidence>
<evidence type="ECO:0000256" key="5">
    <source>
        <dbReference type="ARBA" id="ARBA00023136"/>
    </source>
</evidence>
<dbReference type="Proteomes" id="UP000247591">
    <property type="component" value="Unassembled WGS sequence"/>
</dbReference>
<protein>
    <recommendedName>
        <fullName evidence="10">Fluoride-specific ion channel FluC</fullName>
    </recommendedName>
</protein>
<keyword evidence="10" id="KW-0479">Metal-binding</keyword>
<feature type="binding site" evidence="10">
    <location>
        <position position="121"/>
    </location>
    <ligand>
        <name>Na(+)</name>
        <dbReference type="ChEBI" id="CHEBI:29101"/>
        <note>structural</note>
    </ligand>
</feature>
<keyword evidence="3 10" id="KW-0812">Transmembrane</keyword>
<keyword evidence="12" id="KW-1185">Reference proteome</keyword>
<dbReference type="GO" id="GO:0046872">
    <property type="term" value="F:metal ion binding"/>
    <property type="evidence" value="ECO:0007669"/>
    <property type="project" value="UniProtKB-KW"/>
</dbReference>
<keyword evidence="4 10" id="KW-1133">Transmembrane helix</keyword>
<dbReference type="AlphaFoldDB" id="A0A318RLL6"/>
<comment type="similarity">
    <text evidence="7 10">Belongs to the fluoride channel Fluc/FEX (TC 1.A.43) family.</text>
</comment>
<evidence type="ECO:0000256" key="2">
    <source>
        <dbReference type="ARBA" id="ARBA00022475"/>
    </source>
</evidence>
<reference evidence="11 12" key="1">
    <citation type="submission" date="2018-06" db="EMBL/GenBank/DDBJ databases">
        <title>Genomic Encyclopedia of Type Strains, Phase IV (KMG-IV): sequencing the most valuable type-strain genomes for metagenomic binning, comparative biology and taxonomic classification.</title>
        <authorList>
            <person name="Goeker M."/>
        </authorList>
    </citation>
    <scope>NUCLEOTIDE SEQUENCE [LARGE SCALE GENOMIC DNA]</scope>
    <source>
        <strain evidence="11 12">DSM 45521</strain>
    </source>
</reference>
<evidence type="ECO:0000256" key="3">
    <source>
        <dbReference type="ARBA" id="ARBA00022692"/>
    </source>
</evidence>
<feature type="transmembrane region" description="Helical" evidence="10">
    <location>
        <begin position="74"/>
        <end position="96"/>
    </location>
</feature>
<proteinExistence type="inferred from homology"/>
<gene>
    <name evidence="10" type="primary">fluC</name>
    <name evidence="10" type="synonym">crcB</name>
    <name evidence="11" type="ORF">DFR67_108186</name>
</gene>
<evidence type="ECO:0000256" key="8">
    <source>
        <dbReference type="ARBA" id="ARBA00035585"/>
    </source>
</evidence>
<comment type="caution">
    <text evidence="11">The sequence shown here is derived from an EMBL/GenBank/DDBJ whole genome shotgun (WGS) entry which is preliminary data.</text>
</comment>
<dbReference type="GO" id="GO:0005886">
    <property type="term" value="C:plasma membrane"/>
    <property type="evidence" value="ECO:0007669"/>
    <property type="project" value="UniProtKB-SubCell"/>
</dbReference>
<keyword evidence="10" id="KW-0915">Sodium</keyword>
<feature type="binding site" evidence="10">
    <location>
        <position position="118"/>
    </location>
    <ligand>
        <name>Na(+)</name>
        <dbReference type="ChEBI" id="CHEBI:29101"/>
        <note>structural</note>
    </ligand>
</feature>
<organism evidence="11 12">
    <name type="scientific">Williamsia limnetica</name>
    <dbReference type="NCBI Taxonomy" id="882452"/>
    <lineage>
        <taxon>Bacteria</taxon>
        <taxon>Bacillati</taxon>
        <taxon>Actinomycetota</taxon>
        <taxon>Actinomycetes</taxon>
        <taxon>Mycobacteriales</taxon>
        <taxon>Nocardiaceae</taxon>
        <taxon>Williamsia</taxon>
    </lineage>
</organism>
<dbReference type="GO" id="GO:0062054">
    <property type="term" value="F:fluoride channel activity"/>
    <property type="evidence" value="ECO:0007669"/>
    <property type="project" value="UniProtKB-UniRule"/>
</dbReference>
<comment type="catalytic activity">
    <reaction evidence="8">
        <text>fluoride(in) = fluoride(out)</text>
        <dbReference type="Rhea" id="RHEA:76159"/>
        <dbReference type="ChEBI" id="CHEBI:17051"/>
    </reaction>
    <physiologicalReaction direction="left-to-right" evidence="8">
        <dbReference type="Rhea" id="RHEA:76160"/>
    </physiologicalReaction>
</comment>
<dbReference type="Pfam" id="PF02537">
    <property type="entry name" value="CRCB"/>
    <property type="match status" value="1"/>
</dbReference>
<evidence type="ECO:0000256" key="1">
    <source>
        <dbReference type="ARBA" id="ARBA00004651"/>
    </source>
</evidence>
<dbReference type="InterPro" id="IPR003691">
    <property type="entry name" value="FluC"/>
</dbReference>
<keyword evidence="6 10" id="KW-0407">Ion channel</keyword>
<keyword evidence="2 10" id="KW-1003">Cell membrane</keyword>
<feature type="transmembrane region" description="Helical" evidence="10">
    <location>
        <begin position="44"/>
        <end position="62"/>
    </location>
</feature>
<dbReference type="GO" id="GO:0140114">
    <property type="term" value="P:cellular detoxification of fluoride"/>
    <property type="evidence" value="ECO:0007669"/>
    <property type="project" value="UniProtKB-UniRule"/>
</dbReference>
<feature type="transmembrane region" description="Helical" evidence="10">
    <location>
        <begin position="140"/>
        <end position="165"/>
    </location>
</feature>
<dbReference type="PANTHER" id="PTHR28259:SF1">
    <property type="entry name" value="FLUORIDE EXPORT PROTEIN 1-RELATED"/>
    <property type="match status" value="1"/>
</dbReference>
<sequence>MFACTRAGAATYILDVAHPQDSHPELPSDPDTGSSRPLHLRPSALAWVVAGGLLGTSARYLLEKAYPFEAPEWPWATFMINLAGAFMLGLALEGLARLGVDTGWRQRARLLFGTGFCGTFTTYSAFALETSLLVRDGSVATAVGYAAATVVAGALLAWAGIAVAAHTHTRVAARG</sequence>
<accession>A0A318RLL6</accession>
<keyword evidence="5 10" id="KW-0472">Membrane</keyword>
<evidence type="ECO:0000313" key="11">
    <source>
        <dbReference type="EMBL" id="PYE16435.1"/>
    </source>
</evidence>
<evidence type="ECO:0000256" key="9">
    <source>
        <dbReference type="ARBA" id="ARBA00049940"/>
    </source>
</evidence>